<evidence type="ECO:0000256" key="5">
    <source>
        <dbReference type="ARBA" id="ARBA00022552"/>
    </source>
</evidence>
<evidence type="ECO:0000256" key="3">
    <source>
        <dbReference type="ARBA" id="ARBA00012552"/>
    </source>
</evidence>
<dbReference type="eggNOG" id="KOG0331">
    <property type="taxonomic scope" value="Eukaryota"/>
</dbReference>
<dbReference type="PROSITE" id="PS51192">
    <property type="entry name" value="HELICASE_ATP_BIND_1"/>
    <property type="match status" value="1"/>
</dbReference>
<comment type="similarity">
    <text evidence="2">Belongs to the DEAD box helicase family. DDX5/DBP2 subfamily.</text>
</comment>
<dbReference type="InterPro" id="IPR014001">
    <property type="entry name" value="Helicase_ATP-bd"/>
</dbReference>
<evidence type="ECO:0000256" key="9">
    <source>
        <dbReference type="ARBA" id="ARBA00022840"/>
    </source>
</evidence>
<keyword evidence="10" id="KW-0539">Nucleus</keyword>
<dbReference type="Pfam" id="PF00270">
    <property type="entry name" value="DEAD"/>
    <property type="match status" value="1"/>
</dbReference>
<reference evidence="18 19" key="2">
    <citation type="journal article" date="2012" name="Open Biol.">
        <title>Characteristics of nucleosomes and linker DNA regions on the genome of the basidiomycete Mixia osmundae revealed by mono- and dinucleosome mapping.</title>
        <authorList>
            <person name="Nishida H."/>
            <person name="Kondo S."/>
            <person name="Matsumoto T."/>
            <person name="Suzuki Y."/>
            <person name="Yoshikawa H."/>
            <person name="Taylor T.D."/>
            <person name="Sugiyama J."/>
        </authorList>
    </citation>
    <scope>NUCLEOTIDE SEQUENCE [LARGE SCALE GENOMIC DNA]</scope>
    <source>
        <strain evidence="19">CBS 9802 / IAM 14324 / JCM 22182 / KY 12970</strain>
    </source>
</reference>
<name>G7E0D1_MIXOS</name>
<dbReference type="AlphaFoldDB" id="G7E0D1"/>
<dbReference type="GO" id="GO:0003676">
    <property type="term" value="F:nucleic acid binding"/>
    <property type="evidence" value="ECO:0007669"/>
    <property type="project" value="InterPro"/>
</dbReference>
<dbReference type="SUPFAM" id="SSF52540">
    <property type="entry name" value="P-loop containing nucleoside triphosphate hydrolases"/>
    <property type="match status" value="1"/>
</dbReference>
<keyword evidence="7 13" id="KW-0378">Hydrolase</keyword>
<dbReference type="InterPro" id="IPR001650">
    <property type="entry name" value="Helicase_C-like"/>
</dbReference>
<keyword evidence="9 13" id="KW-0067">ATP-binding</keyword>
<sequence>MSTDSDAADKAARRAARKAAKKLAKDALPSAPVNGTAEPEKSSKKRKLDDEGAIASIDDSEKAAKAQRKLEKKQRKAAKAAAASAASSAASASEPSAPIASTSTAEQAAFLTEHSISHEPDSAATEYPPVLSFDALPLTSNLHASLATFDFKSPTPIQSASWGVLFKAKDCVAIAETGSGKTMAFGLPGLHYIMSQESTKKAKSVAMLVVAPTRELAMQTHVTLEALGRPIGLGAVCIYGGVSKDEQKRLLRANPRIVVGTPGRLLDLAREECCDLSHVSCLVLDEADRMLDKGFENDIRTIIGMCKTKEQGRRTSMFSATWPTSVRRLAADFMSDPIRITVGSDELTASTSVEQTVKVLADSRMKDDELLRTLSKAGFKPGKASKAQGSGASREKCLVFALYKKEAVRVENYLSRNGYEVCCIQGDLSQDKRTKALDDFKTGKAGLMVATDVAARGLDIPKVELVINYTFPLTIEDYIHRIGRTGRAGRKGKSITFFVGDHDKAHAGELTRVLKDAKQEVPEALTAFGGTIKKKEHSAYGAHFRDDIKGTAKKIIFD</sequence>
<dbReference type="InterPro" id="IPR011545">
    <property type="entry name" value="DEAD/DEAH_box_helicase_dom"/>
</dbReference>
<evidence type="ECO:0000256" key="2">
    <source>
        <dbReference type="ARBA" id="ARBA00009334"/>
    </source>
</evidence>
<feature type="compositionally biased region" description="Basic and acidic residues" evidence="14">
    <location>
        <begin position="38"/>
        <end position="50"/>
    </location>
</feature>
<evidence type="ECO:0000259" key="17">
    <source>
        <dbReference type="PROSITE" id="PS51195"/>
    </source>
</evidence>
<dbReference type="FunCoup" id="G7E0D1">
    <property type="interactions" value="178"/>
</dbReference>
<dbReference type="OMA" id="KKTHDMY"/>
<dbReference type="InterPro" id="IPR044742">
    <property type="entry name" value="DEAD/DEAH_RhlB"/>
</dbReference>
<organism evidence="18 19">
    <name type="scientific">Mixia osmundae (strain CBS 9802 / IAM 14324 / JCM 22182 / KY 12970)</name>
    <dbReference type="NCBI Taxonomy" id="764103"/>
    <lineage>
        <taxon>Eukaryota</taxon>
        <taxon>Fungi</taxon>
        <taxon>Dikarya</taxon>
        <taxon>Basidiomycota</taxon>
        <taxon>Pucciniomycotina</taxon>
        <taxon>Mixiomycetes</taxon>
        <taxon>Mixiales</taxon>
        <taxon>Mixiaceae</taxon>
        <taxon>Mixia</taxon>
    </lineage>
</organism>
<dbReference type="Gene3D" id="3.40.50.300">
    <property type="entry name" value="P-loop containing nucleotide triphosphate hydrolases"/>
    <property type="match status" value="2"/>
</dbReference>
<dbReference type="CDD" id="cd18787">
    <property type="entry name" value="SF2_C_DEAD"/>
    <property type="match status" value="1"/>
</dbReference>
<keyword evidence="8 13" id="KW-0347">Helicase</keyword>
<keyword evidence="19" id="KW-1185">Reference proteome</keyword>
<dbReference type="HOGENOM" id="CLU_003041_1_5_1"/>
<dbReference type="Pfam" id="PF00271">
    <property type="entry name" value="Helicase_C"/>
    <property type="match status" value="1"/>
</dbReference>
<feature type="domain" description="DEAD-box RNA helicase Q" evidence="17">
    <location>
        <begin position="131"/>
        <end position="159"/>
    </location>
</feature>
<dbReference type="GO" id="GO:0016787">
    <property type="term" value="F:hydrolase activity"/>
    <property type="evidence" value="ECO:0007669"/>
    <property type="project" value="UniProtKB-KW"/>
</dbReference>
<accession>G7E0D1</accession>
<evidence type="ECO:0000256" key="1">
    <source>
        <dbReference type="ARBA" id="ARBA00004604"/>
    </source>
</evidence>
<reference evidence="18 19" key="1">
    <citation type="journal article" date="2011" name="J. Gen. Appl. Microbiol.">
        <title>Draft genome sequencing of the enigmatic basidiomycete Mixia osmundae.</title>
        <authorList>
            <person name="Nishida H."/>
            <person name="Nagatsuka Y."/>
            <person name="Sugiyama J."/>
        </authorList>
    </citation>
    <scope>NUCLEOTIDE SEQUENCE [LARGE SCALE GENOMIC DNA]</scope>
    <source>
        <strain evidence="19">CBS 9802 / IAM 14324 / JCM 22182 / KY 12970</strain>
    </source>
</reference>
<evidence type="ECO:0000313" key="19">
    <source>
        <dbReference type="Proteomes" id="UP000009131"/>
    </source>
</evidence>
<feature type="short sequence motif" description="Q motif" evidence="12">
    <location>
        <begin position="131"/>
        <end position="159"/>
    </location>
</feature>
<dbReference type="STRING" id="764103.G7E0D1"/>
<evidence type="ECO:0000256" key="6">
    <source>
        <dbReference type="ARBA" id="ARBA00022741"/>
    </source>
</evidence>
<evidence type="ECO:0000256" key="7">
    <source>
        <dbReference type="ARBA" id="ARBA00022801"/>
    </source>
</evidence>
<dbReference type="InterPro" id="IPR027417">
    <property type="entry name" value="P-loop_NTPase"/>
</dbReference>
<feature type="compositionally biased region" description="Basic residues" evidence="14">
    <location>
        <begin position="65"/>
        <end position="77"/>
    </location>
</feature>
<comment type="caution">
    <text evidence="18">The sequence shown here is derived from an EMBL/GenBank/DDBJ whole genome shotgun (WGS) entry which is preliminary data.</text>
</comment>
<dbReference type="PROSITE" id="PS51194">
    <property type="entry name" value="HELICASE_CTER"/>
    <property type="match status" value="1"/>
</dbReference>
<feature type="region of interest" description="Disordered" evidence="14">
    <location>
        <begin position="85"/>
        <end position="104"/>
    </location>
</feature>
<keyword evidence="6 13" id="KW-0547">Nucleotide-binding</keyword>
<feature type="domain" description="Helicase C-terminal" evidence="16">
    <location>
        <begin position="366"/>
        <end position="529"/>
    </location>
</feature>
<keyword evidence="5" id="KW-0698">rRNA processing</keyword>
<dbReference type="RefSeq" id="XP_014570907.1">
    <property type="nucleotide sequence ID" value="XM_014715421.1"/>
</dbReference>
<dbReference type="InterPro" id="IPR014014">
    <property type="entry name" value="RNA_helicase_DEAD_Q_motif"/>
</dbReference>
<comment type="function">
    <text evidence="11">ATP-dependent RNA helicase required for 60S ribosomal subunit synthesis. Involved in efficient pre-rRNA processing, predominantly at site A3, which is necessary for the normal formation of 25S and 5.8S rRNAs.</text>
</comment>
<evidence type="ECO:0000259" key="15">
    <source>
        <dbReference type="PROSITE" id="PS51192"/>
    </source>
</evidence>
<dbReference type="Proteomes" id="UP000009131">
    <property type="component" value="Unassembled WGS sequence"/>
</dbReference>
<evidence type="ECO:0000256" key="10">
    <source>
        <dbReference type="ARBA" id="ARBA00023242"/>
    </source>
</evidence>
<dbReference type="GO" id="GO:0003724">
    <property type="term" value="F:RNA helicase activity"/>
    <property type="evidence" value="ECO:0007669"/>
    <property type="project" value="UniProtKB-EC"/>
</dbReference>
<keyword evidence="4" id="KW-0690">Ribosome biogenesis</keyword>
<dbReference type="SMART" id="SM00487">
    <property type="entry name" value="DEXDc"/>
    <property type="match status" value="1"/>
</dbReference>
<dbReference type="OrthoDB" id="196131at2759"/>
<dbReference type="SMART" id="SM00490">
    <property type="entry name" value="HELICc"/>
    <property type="match status" value="1"/>
</dbReference>
<comment type="subcellular location">
    <subcellularLocation>
        <location evidence="1">Nucleus</location>
        <location evidence="1">Nucleolus</location>
    </subcellularLocation>
</comment>
<dbReference type="PANTHER" id="PTHR47958">
    <property type="entry name" value="ATP-DEPENDENT RNA HELICASE DBP3"/>
    <property type="match status" value="1"/>
</dbReference>
<evidence type="ECO:0000256" key="8">
    <source>
        <dbReference type="ARBA" id="ARBA00022806"/>
    </source>
</evidence>
<evidence type="ECO:0000256" key="14">
    <source>
        <dbReference type="SAM" id="MobiDB-lite"/>
    </source>
</evidence>
<dbReference type="PROSITE" id="PS00039">
    <property type="entry name" value="DEAD_ATP_HELICASE"/>
    <property type="match status" value="1"/>
</dbReference>
<feature type="compositionally biased region" description="Basic residues" evidence="14">
    <location>
        <begin position="13"/>
        <end position="22"/>
    </location>
</feature>
<evidence type="ECO:0000313" key="18">
    <source>
        <dbReference type="EMBL" id="GAA96291.1"/>
    </source>
</evidence>
<dbReference type="GO" id="GO:0005524">
    <property type="term" value="F:ATP binding"/>
    <property type="evidence" value="ECO:0007669"/>
    <property type="project" value="UniProtKB-KW"/>
</dbReference>
<gene>
    <name evidence="18" type="primary">Mo02957</name>
    <name evidence="18" type="ORF">E5Q_02957</name>
</gene>
<dbReference type="EMBL" id="BABT02000076">
    <property type="protein sequence ID" value="GAA96291.1"/>
    <property type="molecule type" value="Genomic_DNA"/>
</dbReference>
<evidence type="ECO:0000256" key="12">
    <source>
        <dbReference type="PROSITE-ProRule" id="PRU00552"/>
    </source>
</evidence>
<evidence type="ECO:0000256" key="13">
    <source>
        <dbReference type="RuleBase" id="RU000492"/>
    </source>
</evidence>
<evidence type="ECO:0000256" key="11">
    <source>
        <dbReference type="ARBA" id="ARBA00037449"/>
    </source>
</evidence>
<feature type="region of interest" description="Disordered" evidence="14">
    <location>
        <begin position="1"/>
        <end position="77"/>
    </location>
</feature>
<proteinExistence type="inferred from homology"/>
<dbReference type="EC" id="3.6.4.13" evidence="3"/>
<feature type="domain" description="Helicase ATP-binding" evidence="15">
    <location>
        <begin position="162"/>
        <end position="340"/>
    </location>
</feature>
<dbReference type="InParanoid" id="G7E0D1"/>
<evidence type="ECO:0000259" key="16">
    <source>
        <dbReference type="PROSITE" id="PS51194"/>
    </source>
</evidence>
<dbReference type="PROSITE" id="PS51195">
    <property type="entry name" value="Q_MOTIF"/>
    <property type="match status" value="1"/>
</dbReference>
<dbReference type="InterPro" id="IPR000629">
    <property type="entry name" value="RNA-helicase_DEAD-box_CS"/>
</dbReference>
<protein>
    <recommendedName>
        <fullName evidence="3">RNA helicase</fullName>
        <ecNumber evidence="3">3.6.4.13</ecNumber>
    </recommendedName>
</protein>
<dbReference type="CDD" id="cd00268">
    <property type="entry name" value="DEADc"/>
    <property type="match status" value="1"/>
</dbReference>
<evidence type="ECO:0000256" key="4">
    <source>
        <dbReference type="ARBA" id="ARBA00022517"/>
    </source>
</evidence>